<dbReference type="EMBL" id="CP007142">
    <property type="protein sequence ID" value="AJQ95043.1"/>
    <property type="molecule type" value="Genomic_DNA"/>
</dbReference>
<keyword evidence="2" id="KW-1185">Reference proteome</keyword>
<organism evidence="1 2">
    <name type="scientific">Gynuella sunshinyii YC6258</name>
    <dbReference type="NCBI Taxonomy" id="1445510"/>
    <lineage>
        <taxon>Bacteria</taxon>
        <taxon>Pseudomonadati</taxon>
        <taxon>Pseudomonadota</taxon>
        <taxon>Gammaproteobacteria</taxon>
        <taxon>Oceanospirillales</taxon>
        <taxon>Saccharospirillaceae</taxon>
        <taxon>Gynuella</taxon>
    </lineage>
</organism>
<name>A0A0C5VNR2_9GAMM</name>
<dbReference type="PATRIC" id="fig|1445510.3.peg.2973"/>
<dbReference type="AlphaFoldDB" id="A0A0C5VNR2"/>
<dbReference type="HOGENOM" id="CLU_017816_0_0_6"/>
<dbReference type="KEGG" id="gsn:YC6258_03005"/>
<evidence type="ECO:0000313" key="2">
    <source>
        <dbReference type="Proteomes" id="UP000032266"/>
    </source>
</evidence>
<protein>
    <submittedName>
        <fullName evidence="1">Uncharacterized protein</fullName>
    </submittedName>
</protein>
<dbReference type="STRING" id="1445510.YC6258_03005"/>
<accession>A0A0C5VNR2</accession>
<reference evidence="1 2" key="1">
    <citation type="submission" date="2014-01" db="EMBL/GenBank/DDBJ databases">
        <title>Full genme sequencing of cellulolytic bacterium Gynuella sunshinyii YC6258T gen. nov., sp. nov.</title>
        <authorList>
            <person name="Khan H."/>
            <person name="Chung E.J."/>
            <person name="Chung Y.R."/>
        </authorList>
    </citation>
    <scope>NUCLEOTIDE SEQUENCE [LARGE SCALE GENOMIC DNA]</scope>
    <source>
        <strain evidence="1 2">YC6258</strain>
    </source>
</reference>
<evidence type="ECO:0000313" key="1">
    <source>
        <dbReference type="EMBL" id="AJQ95043.1"/>
    </source>
</evidence>
<dbReference type="Proteomes" id="UP000032266">
    <property type="component" value="Chromosome"/>
</dbReference>
<sequence>MTNRRTYWSIDKGESLNRWGLAAAHEQYFPGAARPMPDAVDYRFINGWVDTGDLPCREALRELLGRREIAVPDGLVFPEVYLGGDDPRVDFSTFRFRPTLVTRWLRCSLFSDEAQTITFTVETCGGVHIWLNGTKVLQLDHYQRNESTVQPVSFDVCAGDNDILVFLEDLHERDTSCYLLMTLVKGSNLKAGIELDLDEQYAKEIERTLDGLRTDKVFYHEEMVRIVADYLPQVPVKVRLDTGSHPSETVTMNVLLDGMKMDRDIAFTVDQQFSVADLFDSTGLKAGCVSLRFIVEVDKTCFSRTLGTTLLSPPQSMHMPELAQRKLAALQHMLVTGKDEPARALAALAQNKNLELAERIIQKALVPVHERHDCADFWILPLIWMYRSYAGTLLADDVWEQIREAILGFRYWLDEPGDDVMWFWSENHVLCFHVAQYLAGSLFPDEKFSNSGKTGREHKEQAFLRLQRWFDSVDSHGLAEWNSAAYYPIDFLGLFTLMVNADDAEMSQRARGLIDQIFIMVALHTINGVCAGSQGRVYEKELLAGPVTELGSIAAVAFGGDWYPGYDRVSALLALSDYEPPKAACELLQVQQGQHIYAKYTQGLDHNAKVTLWKSPSVQLSTVSDYKTGIKGHQQHFLDVQTNAHAMARFWINHPGDMKVWGGSRPSYWAGNAVHPRVAQYKNMGFMIFDHRAFPEVINFTHIFAPKLVCDEFVVEHNWLFARTGSALIGIFASSELQPLEHGLYAGYEWRVHGPQSAWVVMVAEMDEYESLADFQQACRSRGATFDAQANTVSIQHDDGAIQLSYQQGLTLNGELQAFAPLTVVPNVALNDGELKPWTHMNY</sequence>
<proteinExistence type="predicted"/>
<dbReference type="RefSeq" id="WP_044617432.1">
    <property type="nucleotide sequence ID" value="NZ_CP007142.1"/>
</dbReference>
<dbReference type="OrthoDB" id="1029638at2"/>
<gene>
    <name evidence="1" type="ORF">YC6258_03005</name>
</gene>